<keyword evidence="2" id="KW-1185">Reference proteome</keyword>
<evidence type="ECO:0000313" key="2">
    <source>
        <dbReference type="Proteomes" id="UP001148838"/>
    </source>
</evidence>
<protein>
    <submittedName>
        <fullName evidence="1">Uncharacterized protein</fullName>
    </submittedName>
</protein>
<reference evidence="1 2" key="1">
    <citation type="journal article" date="2022" name="Allergy">
        <title>Genome assembly and annotation of Periplaneta americana reveal a comprehensive cockroach allergen profile.</title>
        <authorList>
            <person name="Wang L."/>
            <person name="Xiong Q."/>
            <person name="Saelim N."/>
            <person name="Wang L."/>
            <person name="Nong W."/>
            <person name="Wan A.T."/>
            <person name="Shi M."/>
            <person name="Liu X."/>
            <person name="Cao Q."/>
            <person name="Hui J.H.L."/>
            <person name="Sookrung N."/>
            <person name="Leung T.F."/>
            <person name="Tungtrongchitr A."/>
            <person name="Tsui S.K.W."/>
        </authorList>
    </citation>
    <scope>NUCLEOTIDE SEQUENCE [LARGE SCALE GENOMIC DNA]</scope>
    <source>
        <strain evidence="1">PWHHKU_190912</strain>
    </source>
</reference>
<accession>A0ABQ8S943</accession>
<dbReference type="Proteomes" id="UP001148838">
    <property type="component" value="Unassembled WGS sequence"/>
</dbReference>
<comment type="caution">
    <text evidence="1">The sequence shown here is derived from an EMBL/GenBank/DDBJ whole genome shotgun (WGS) entry which is preliminary data.</text>
</comment>
<proteinExistence type="predicted"/>
<evidence type="ECO:0000313" key="1">
    <source>
        <dbReference type="EMBL" id="KAJ4430230.1"/>
    </source>
</evidence>
<name>A0ABQ8S943_PERAM</name>
<dbReference type="EMBL" id="JAJSOF020000033">
    <property type="protein sequence ID" value="KAJ4430230.1"/>
    <property type="molecule type" value="Genomic_DNA"/>
</dbReference>
<organism evidence="1 2">
    <name type="scientific">Periplaneta americana</name>
    <name type="common">American cockroach</name>
    <name type="synonym">Blatta americana</name>
    <dbReference type="NCBI Taxonomy" id="6978"/>
    <lineage>
        <taxon>Eukaryota</taxon>
        <taxon>Metazoa</taxon>
        <taxon>Ecdysozoa</taxon>
        <taxon>Arthropoda</taxon>
        <taxon>Hexapoda</taxon>
        <taxon>Insecta</taxon>
        <taxon>Pterygota</taxon>
        <taxon>Neoptera</taxon>
        <taxon>Polyneoptera</taxon>
        <taxon>Dictyoptera</taxon>
        <taxon>Blattodea</taxon>
        <taxon>Blattoidea</taxon>
        <taxon>Blattidae</taxon>
        <taxon>Blattinae</taxon>
        <taxon>Periplaneta</taxon>
    </lineage>
</organism>
<sequence length="147" mass="17128">MNNEDVFRVKSIDKFTKMTIIKDEEGNTLSWHKIRWIRIEKEDHLTMLFKETLNEDIPFRRVNLLKRGTGRPSEVMFSNLYPGGVAIKAAKYKNLQKLKSLIPPVHHIFFDICLINMFQKLDSTKIQDVILAEVSINEDSEMSSDSN</sequence>
<gene>
    <name evidence="1" type="ORF">ANN_22442</name>
</gene>